<dbReference type="GO" id="GO:0005576">
    <property type="term" value="C:extracellular region"/>
    <property type="evidence" value="ECO:0007669"/>
    <property type="project" value="UniProtKB-SubCell"/>
</dbReference>
<evidence type="ECO:0000256" key="1">
    <source>
        <dbReference type="ARBA" id="ARBA00004613"/>
    </source>
</evidence>
<gene>
    <name evidence="8" type="ORF">CTI12_AA413310</name>
</gene>
<keyword evidence="6" id="KW-1015">Disulfide bond</keyword>
<dbReference type="GO" id="GO:0005179">
    <property type="term" value="F:hormone activity"/>
    <property type="evidence" value="ECO:0007669"/>
    <property type="project" value="UniProtKB-KW"/>
</dbReference>
<sequence length="111" mass="12280">MFNGRTSSVCFTTTILSLLIILMATMIKDCDGSLASCNGSNAAECQQVFVEEEEEFMMDTEEHRRILDQTKNSTTTITYDALNPGSPACQPNCAGGKYIKPRGCFTYNRCK</sequence>
<reference evidence="8 9" key="1">
    <citation type="journal article" date="2018" name="Mol. Plant">
        <title>The genome of Artemisia annua provides insight into the evolution of Asteraceae family and artemisinin biosynthesis.</title>
        <authorList>
            <person name="Shen Q."/>
            <person name="Zhang L."/>
            <person name="Liao Z."/>
            <person name="Wang S."/>
            <person name="Yan T."/>
            <person name="Shi P."/>
            <person name="Liu M."/>
            <person name="Fu X."/>
            <person name="Pan Q."/>
            <person name="Wang Y."/>
            <person name="Lv Z."/>
            <person name="Lu X."/>
            <person name="Zhang F."/>
            <person name="Jiang W."/>
            <person name="Ma Y."/>
            <person name="Chen M."/>
            <person name="Hao X."/>
            <person name="Li L."/>
            <person name="Tang Y."/>
            <person name="Lv G."/>
            <person name="Zhou Y."/>
            <person name="Sun X."/>
            <person name="Brodelius P.E."/>
            <person name="Rose J.K.C."/>
            <person name="Tang K."/>
        </authorList>
    </citation>
    <scope>NUCLEOTIDE SEQUENCE [LARGE SCALE GENOMIC DNA]</scope>
    <source>
        <strain evidence="9">cv. Huhao1</strain>
        <tissue evidence="8">Leaf</tissue>
    </source>
</reference>
<proteinExistence type="inferred from homology"/>
<keyword evidence="4" id="KW-0372">Hormone</keyword>
<protein>
    <submittedName>
        <fullName evidence="8">Rapid ALkalinization Factor</fullName>
    </submittedName>
</protein>
<feature type="chain" id="PRO_5015768721" evidence="7">
    <location>
        <begin position="33"/>
        <end position="111"/>
    </location>
</feature>
<keyword evidence="5 7" id="KW-0732">Signal</keyword>
<evidence type="ECO:0000313" key="9">
    <source>
        <dbReference type="Proteomes" id="UP000245207"/>
    </source>
</evidence>
<evidence type="ECO:0000256" key="3">
    <source>
        <dbReference type="ARBA" id="ARBA00022525"/>
    </source>
</evidence>
<dbReference type="InterPro" id="IPR008801">
    <property type="entry name" value="RALF"/>
</dbReference>
<evidence type="ECO:0000256" key="4">
    <source>
        <dbReference type="ARBA" id="ARBA00022702"/>
    </source>
</evidence>
<comment type="subcellular location">
    <subcellularLocation>
        <location evidence="1">Secreted</location>
    </subcellularLocation>
</comment>
<feature type="signal peptide" evidence="7">
    <location>
        <begin position="1"/>
        <end position="32"/>
    </location>
</feature>
<name>A0A2U1M6D5_ARTAN</name>
<evidence type="ECO:0000256" key="5">
    <source>
        <dbReference type="ARBA" id="ARBA00022729"/>
    </source>
</evidence>
<organism evidence="8 9">
    <name type="scientific">Artemisia annua</name>
    <name type="common">Sweet wormwood</name>
    <dbReference type="NCBI Taxonomy" id="35608"/>
    <lineage>
        <taxon>Eukaryota</taxon>
        <taxon>Viridiplantae</taxon>
        <taxon>Streptophyta</taxon>
        <taxon>Embryophyta</taxon>
        <taxon>Tracheophyta</taxon>
        <taxon>Spermatophyta</taxon>
        <taxon>Magnoliopsida</taxon>
        <taxon>eudicotyledons</taxon>
        <taxon>Gunneridae</taxon>
        <taxon>Pentapetalae</taxon>
        <taxon>asterids</taxon>
        <taxon>campanulids</taxon>
        <taxon>Asterales</taxon>
        <taxon>Asteraceae</taxon>
        <taxon>Asteroideae</taxon>
        <taxon>Anthemideae</taxon>
        <taxon>Artemisiinae</taxon>
        <taxon>Artemisia</taxon>
    </lineage>
</organism>
<keyword evidence="9" id="KW-1185">Reference proteome</keyword>
<comment type="similarity">
    <text evidence="2">Belongs to the plant rapid alkalinization factor (RALF) family.</text>
</comment>
<keyword evidence="3" id="KW-0964">Secreted</keyword>
<dbReference type="AlphaFoldDB" id="A0A2U1M6D5"/>
<evidence type="ECO:0000313" key="8">
    <source>
        <dbReference type="EMBL" id="PWA56811.1"/>
    </source>
</evidence>
<dbReference type="OrthoDB" id="1698381at2759"/>
<dbReference type="EMBL" id="PKPP01006347">
    <property type="protein sequence ID" value="PWA56811.1"/>
    <property type="molecule type" value="Genomic_DNA"/>
</dbReference>
<evidence type="ECO:0000256" key="7">
    <source>
        <dbReference type="SAM" id="SignalP"/>
    </source>
</evidence>
<evidence type="ECO:0000256" key="6">
    <source>
        <dbReference type="ARBA" id="ARBA00023157"/>
    </source>
</evidence>
<evidence type="ECO:0000256" key="2">
    <source>
        <dbReference type="ARBA" id="ARBA00009178"/>
    </source>
</evidence>
<comment type="caution">
    <text evidence="8">The sequence shown here is derived from an EMBL/GenBank/DDBJ whole genome shotgun (WGS) entry which is preliminary data.</text>
</comment>
<accession>A0A2U1M6D5</accession>
<dbReference type="Pfam" id="PF05498">
    <property type="entry name" value="RALF"/>
    <property type="match status" value="1"/>
</dbReference>
<dbReference type="Proteomes" id="UP000245207">
    <property type="component" value="Unassembled WGS sequence"/>
</dbReference>